<name>A0A8J8MRD7_9RHOB</name>
<dbReference type="EMBL" id="CP047289">
    <property type="protein sequence ID" value="QUS34971.1"/>
    <property type="molecule type" value="Genomic_DNA"/>
</dbReference>
<sequence>MGYVWIGIVIFDSETFWAQLSMIFCAGSPHPAGDKRMKETHDGQRHREMVQR</sequence>
<proteinExistence type="predicted"/>
<organism evidence="2 3">
    <name type="scientific">Falsirhodobacter algicola</name>
    <dbReference type="NCBI Taxonomy" id="2692330"/>
    <lineage>
        <taxon>Bacteria</taxon>
        <taxon>Pseudomonadati</taxon>
        <taxon>Pseudomonadota</taxon>
        <taxon>Alphaproteobacteria</taxon>
        <taxon>Rhodobacterales</taxon>
        <taxon>Paracoccaceae</taxon>
        <taxon>Falsirhodobacter</taxon>
    </lineage>
</organism>
<keyword evidence="3" id="KW-1185">Reference proteome</keyword>
<reference evidence="2" key="1">
    <citation type="submission" date="2020-01" db="EMBL/GenBank/DDBJ databases">
        <authorList>
            <person name="Yang Y."/>
            <person name="Kwon Y.M."/>
        </authorList>
    </citation>
    <scope>NUCLEOTIDE SEQUENCE</scope>
    <source>
        <strain evidence="2">PG104</strain>
    </source>
</reference>
<dbReference type="Proteomes" id="UP000679284">
    <property type="component" value="Chromosome"/>
</dbReference>
<feature type="region of interest" description="Disordered" evidence="1">
    <location>
        <begin position="32"/>
        <end position="52"/>
    </location>
</feature>
<evidence type="ECO:0000256" key="1">
    <source>
        <dbReference type="SAM" id="MobiDB-lite"/>
    </source>
</evidence>
<protein>
    <submittedName>
        <fullName evidence="2">Uncharacterized protein</fullName>
    </submittedName>
</protein>
<gene>
    <name evidence="2" type="ORF">GR316_00990</name>
</gene>
<evidence type="ECO:0000313" key="2">
    <source>
        <dbReference type="EMBL" id="QUS34971.1"/>
    </source>
</evidence>
<accession>A0A8J8MRD7</accession>
<dbReference type="AlphaFoldDB" id="A0A8J8MRD7"/>
<dbReference type="KEGG" id="fap:GR316_00990"/>
<evidence type="ECO:0000313" key="3">
    <source>
        <dbReference type="Proteomes" id="UP000679284"/>
    </source>
</evidence>
<dbReference type="RefSeq" id="WP_211784219.1">
    <property type="nucleotide sequence ID" value="NZ_CP047289.1"/>
</dbReference>